<dbReference type="EMBL" id="FPHM01000101">
    <property type="protein sequence ID" value="SFV66879.1"/>
    <property type="molecule type" value="Genomic_DNA"/>
</dbReference>
<proteinExistence type="predicted"/>
<organism evidence="1">
    <name type="scientific">hydrothermal vent metagenome</name>
    <dbReference type="NCBI Taxonomy" id="652676"/>
    <lineage>
        <taxon>unclassified sequences</taxon>
        <taxon>metagenomes</taxon>
        <taxon>ecological metagenomes</taxon>
    </lineage>
</organism>
<evidence type="ECO:0000313" key="1">
    <source>
        <dbReference type="EMBL" id="SFV66879.1"/>
    </source>
</evidence>
<protein>
    <submittedName>
        <fullName evidence="1">COG1565: Uncharacterized conserved protein</fullName>
    </submittedName>
</protein>
<name>A0A1W1CM90_9ZZZZ</name>
<reference evidence="1" key="1">
    <citation type="submission" date="2016-10" db="EMBL/GenBank/DDBJ databases">
        <authorList>
            <person name="de Groot N.N."/>
        </authorList>
    </citation>
    <scope>NUCLEOTIDE SEQUENCE</scope>
</reference>
<accession>A0A1W1CM90</accession>
<sequence>MEQFHKQTTPARYASEADKIKTLIAPTMMGDRFKLIHFKK</sequence>
<gene>
    <name evidence="1" type="ORF">MNB_SV-13-1650</name>
</gene>
<dbReference type="AlphaFoldDB" id="A0A1W1CM90"/>